<proteinExistence type="predicted"/>
<evidence type="ECO:0000313" key="2">
    <source>
        <dbReference type="Proteomes" id="UP000530424"/>
    </source>
</evidence>
<dbReference type="EMBL" id="JACCFP010000001">
    <property type="protein sequence ID" value="NYJ00675.1"/>
    <property type="molecule type" value="Genomic_DNA"/>
</dbReference>
<dbReference type="RefSeq" id="WP_179667230.1">
    <property type="nucleotide sequence ID" value="NZ_JACCFP010000001.1"/>
</dbReference>
<comment type="caution">
    <text evidence="1">The sequence shown here is derived from an EMBL/GenBank/DDBJ whole genome shotgun (WGS) entry which is preliminary data.</text>
</comment>
<keyword evidence="2" id="KW-1185">Reference proteome</keyword>
<dbReference type="Proteomes" id="UP000530424">
    <property type="component" value="Unassembled WGS sequence"/>
</dbReference>
<name>A0A853BZK0_9ACTN</name>
<dbReference type="AlphaFoldDB" id="A0A853BZK0"/>
<sequence>MGLKSWFKRLGDDKDDDQEYVVPAPPTEQDVLAALNRVNAMLREGNAPPVVVSRVVRIARTISQTLPRIRNLGLGSQEGYSVVATATEYLPEAVSSYLRLPREWADSRPIDGHKTSLVLLIETLDLLGMTMDKILDAANRADAQALIAHSRFLDAKFGHHNDGGQELNLGTPQ</sequence>
<accession>A0A853BZK0</accession>
<evidence type="ECO:0000313" key="1">
    <source>
        <dbReference type="EMBL" id="NYJ00675.1"/>
    </source>
</evidence>
<protein>
    <submittedName>
        <fullName evidence="1">Uncharacterized protein</fullName>
    </submittedName>
</protein>
<gene>
    <name evidence="1" type="ORF">HNR19_001373</name>
</gene>
<organism evidence="1 2">
    <name type="scientific">Nocardioides thalensis</name>
    <dbReference type="NCBI Taxonomy" id="1914755"/>
    <lineage>
        <taxon>Bacteria</taxon>
        <taxon>Bacillati</taxon>
        <taxon>Actinomycetota</taxon>
        <taxon>Actinomycetes</taxon>
        <taxon>Propionibacteriales</taxon>
        <taxon>Nocardioidaceae</taxon>
        <taxon>Nocardioides</taxon>
    </lineage>
</organism>
<reference evidence="1 2" key="1">
    <citation type="submission" date="2020-07" db="EMBL/GenBank/DDBJ databases">
        <title>Sequencing the genomes of 1000 actinobacteria strains.</title>
        <authorList>
            <person name="Klenk H.-P."/>
        </authorList>
    </citation>
    <scope>NUCLEOTIDE SEQUENCE [LARGE SCALE GENOMIC DNA]</scope>
    <source>
        <strain evidence="1 2">DSM 103833</strain>
    </source>
</reference>